<dbReference type="RefSeq" id="WP_015882794.1">
    <property type="nucleotide sequence ID" value="NC_012669.1"/>
</dbReference>
<dbReference type="EMBL" id="CP001618">
    <property type="protein sequence ID" value="ACQ80554.1"/>
    <property type="molecule type" value="Genomic_DNA"/>
</dbReference>
<evidence type="ECO:0000313" key="2">
    <source>
        <dbReference type="Proteomes" id="UP000007962"/>
    </source>
</evidence>
<name>C5BVV3_BEUC1</name>
<dbReference type="HOGENOM" id="CLU_033973_0_0_11"/>
<dbReference type="eggNOG" id="COG1082">
    <property type="taxonomic scope" value="Bacteria"/>
</dbReference>
<reference evidence="1 2" key="1">
    <citation type="journal article" date="2009" name="Stand. Genomic Sci.">
        <title>Complete genome sequence of Beutenbergia cavernae type strain (HKI 0122).</title>
        <authorList>
            <person name="Land M."/>
            <person name="Pukall R."/>
            <person name="Abt B."/>
            <person name="Goker M."/>
            <person name="Rohde M."/>
            <person name="Glavina Del Rio T."/>
            <person name="Tice H."/>
            <person name="Copeland A."/>
            <person name="Cheng J.F."/>
            <person name="Lucas S."/>
            <person name="Chen F."/>
            <person name="Nolan M."/>
            <person name="Bruce D."/>
            <person name="Goodwin L."/>
            <person name="Pitluck S."/>
            <person name="Ivanova N."/>
            <person name="Mavromatis K."/>
            <person name="Ovchinnikova G."/>
            <person name="Pati A."/>
            <person name="Chen A."/>
            <person name="Palaniappan K."/>
            <person name="Hauser L."/>
            <person name="Chang Y.J."/>
            <person name="Jefferies C.C."/>
            <person name="Saunders E."/>
            <person name="Brettin T."/>
            <person name="Detter J.C."/>
            <person name="Han C."/>
            <person name="Chain P."/>
            <person name="Bristow J."/>
            <person name="Eisen J.A."/>
            <person name="Markowitz V."/>
            <person name="Hugenholtz P."/>
            <person name="Kyrpides N.C."/>
            <person name="Klenk H.P."/>
            <person name="Lapidus A."/>
        </authorList>
    </citation>
    <scope>NUCLEOTIDE SEQUENCE [LARGE SCALE GENOMIC DNA]</scope>
    <source>
        <strain evidence="2">ATCC BAA-8 / DSM 12333 / NBRC 16432</strain>
    </source>
</reference>
<dbReference type="KEGG" id="bcv:Bcav_2303"/>
<dbReference type="Proteomes" id="UP000007962">
    <property type="component" value="Chromosome"/>
</dbReference>
<evidence type="ECO:0000313" key="1">
    <source>
        <dbReference type="EMBL" id="ACQ80554.1"/>
    </source>
</evidence>
<proteinExistence type="predicted"/>
<accession>C5BVV3</accession>
<organism evidence="1 2">
    <name type="scientific">Beutenbergia cavernae (strain ATCC BAA-8 / DSM 12333 / CCUG 43141 / JCM 11478 / NBRC 16432 / NCIMB 13614 / HKI 0122)</name>
    <dbReference type="NCBI Taxonomy" id="471853"/>
    <lineage>
        <taxon>Bacteria</taxon>
        <taxon>Bacillati</taxon>
        <taxon>Actinomycetota</taxon>
        <taxon>Actinomycetes</taxon>
        <taxon>Micrococcales</taxon>
        <taxon>Beutenbergiaceae</taxon>
        <taxon>Beutenbergia</taxon>
    </lineage>
</organism>
<gene>
    <name evidence="1" type="ordered locus">Bcav_2303</name>
</gene>
<dbReference type="OrthoDB" id="6381507at2"/>
<protein>
    <recommendedName>
        <fullName evidence="3">BNR repeat-containing family member</fullName>
    </recommendedName>
</protein>
<sequence length="424" mass="46058">MTSSRVLNDNGAWCWYQDERALVDPVANTLLVGSVAAPEGPDGARRAGNIELSVTDLATGASDVAVLHANLEADDHDTAALLIRPDGRYLAMYTRHKSDDLTRWRISTRPHDASAWEPERTFDWSELTGGRGVTYSNVHRLAAEGRTYAFARAINDDPSILVSDDDGDTWSYGGKLFTRPKVGYVNGYTRYASNGVDRIDVITTDHHPRDYDNSIYHGYVSGGRLHDSSGAVVGPPVRSPDAVSQVELTTVLATGTEVGGARLTHCWTTDLRRDDASGRIAAVLSARADDSPLDDRRLVYAAFDGETWRVHPLARAGRALLDHEQDYTGLAAVDPYDLDSVYVSTPIDPSSGDALAHHEIFHGRTADGGASWAWEAVTSGSSVDNLRPIVAPGDPGTLALLWFRGTMTASQHYDCEVVARVTPR</sequence>
<dbReference type="AlphaFoldDB" id="C5BVV3"/>
<evidence type="ECO:0008006" key="3">
    <source>
        <dbReference type="Google" id="ProtNLM"/>
    </source>
</evidence>
<dbReference type="Pfam" id="PF15892">
    <property type="entry name" value="BNR_4"/>
    <property type="match status" value="1"/>
</dbReference>
<keyword evidence="2" id="KW-1185">Reference proteome</keyword>
<dbReference type="STRING" id="471853.Bcav_2303"/>